<evidence type="ECO:0000256" key="7">
    <source>
        <dbReference type="ARBA" id="ARBA00022989"/>
    </source>
</evidence>
<reference evidence="13" key="1">
    <citation type="submission" date="2023-06" db="EMBL/GenBank/DDBJ databases">
        <title>Gordonia sp. nov. and Pseudochrobactrum sp. nov., two species isolated from the burying beetle Nicrophorus vespilloides.</title>
        <authorList>
            <person name="Poehlein A."/>
            <person name="Guzman J."/>
            <person name="Daniel R."/>
            <person name="Vilcinskas A."/>
        </authorList>
    </citation>
    <scope>NUCLEOTIDE SEQUENCE</scope>
    <source>
        <strain evidence="13">MP11Mi</strain>
    </source>
</reference>
<evidence type="ECO:0000256" key="2">
    <source>
        <dbReference type="ARBA" id="ARBA00022519"/>
    </source>
</evidence>
<dbReference type="InterPro" id="IPR039421">
    <property type="entry name" value="Type_1_exporter"/>
</dbReference>
<evidence type="ECO:0000256" key="8">
    <source>
        <dbReference type="ARBA" id="ARBA00023136"/>
    </source>
</evidence>
<evidence type="ECO:0000256" key="6">
    <source>
        <dbReference type="ARBA" id="ARBA00022967"/>
    </source>
</evidence>
<dbReference type="RefSeq" id="WP_420039358.1">
    <property type="nucleotide sequence ID" value="NZ_CP128986.1"/>
</dbReference>
<dbReference type="AlphaFoldDB" id="A0AA97CW49"/>
<dbReference type="SMART" id="SM00382">
    <property type="entry name" value="AAA"/>
    <property type="match status" value="1"/>
</dbReference>
<sequence length="553" mass="57912">MSRPTSMDAFIRLVPALRPERRAMGWSFATATTSAAALVALTVLIAAGVGHAVVDGVAPSAWWWCAVTFLVIARTVLTWHEMDVSHALAYRVLARLRTVLFDAYARGAGAHRRAHSGRSASIVMDGIERLEFFYAHTVAQLGASVVVFVGSVAVAAALAPTTAVVTAIGGVLVLFTSSAWARTAQRLGAADDAAREVVSVRVVDALGALREVLSYRITQPIVDTVADATDRASLVHRRRELIERRSEAVRDVVVTAVTIGVLAAADGAPALLPALVALALAGVSAASDAASTLTRLHPLTADAVRVADEIAAPTATPEPASGIPVPDGPLGVDFDGVRFAYDGGRDVIGSLTLHVKAGEHIGLTGPSGSGKSTVLTLAARLRDPVGGRISLVGRTGSVPLPDVVDAELRRVVAVVDQDATMFSGTVRDNLLRGAPPRDDAELAAALETVGVADRITLDAELGQSGLRLSGGQRARLALARALVRRPRVLLVDEVTASLDPETERAVSAVLADFPGTLVVATHRRETLARLHRVISVDQLGSAQDQPRDNDENQ</sequence>
<keyword evidence="8 10" id="KW-0472">Membrane</keyword>
<name>A0AA97CW49_9ACTN</name>
<dbReference type="InterPro" id="IPR003593">
    <property type="entry name" value="AAA+_ATPase"/>
</dbReference>
<accession>A0AA97CW49</accession>
<feature type="domain" description="ABC transmembrane type-1" evidence="12">
    <location>
        <begin position="29"/>
        <end position="265"/>
    </location>
</feature>
<keyword evidence="4" id="KW-0547">Nucleotide-binding</keyword>
<feature type="transmembrane region" description="Helical" evidence="10">
    <location>
        <begin position="61"/>
        <end position="79"/>
    </location>
</feature>
<dbReference type="Gene3D" id="1.20.1560.10">
    <property type="entry name" value="ABC transporter type 1, transmembrane domain"/>
    <property type="match status" value="1"/>
</dbReference>
<organism evidence="13">
    <name type="scientific">Gordonia sp. MP11Mi</name>
    <dbReference type="NCBI Taxonomy" id="3022769"/>
    <lineage>
        <taxon>Bacteria</taxon>
        <taxon>Bacillati</taxon>
        <taxon>Actinomycetota</taxon>
        <taxon>Actinomycetes</taxon>
        <taxon>Mycobacteriales</taxon>
        <taxon>Gordoniaceae</taxon>
        <taxon>Gordonia</taxon>
    </lineage>
</organism>
<evidence type="ECO:0000256" key="10">
    <source>
        <dbReference type="SAM" id="Phobius"/>
    </source>
</evidence>
<dbReference type="SUPFAM" id="SSF52540">
    <property type="entry name" value="P-loop containing nucleoside triphosphate hydrolases"/>
    <property type="match status" value="1"/>
</dbReference>
<evidence type="ECO:0000256" key="3">
    <source>
        <dbReference type="ARBA" id="ARBA00022692"/>
    </source>
</evidence>
<dbReference type="GO" id="GO:0034040">
    <property type="term" value="F:ATPase-coupled lipid transmembrane transporter activity"/>
    <property type="evidence" value="ECO:0007669"/>
    <property type="project" value="TreeGrafter"/>
</dbReference>
<dbReference type="PANTHER" id="PTHR24221:SF654">
    <property type="entry name" value="ATP-BINDING CASSETTE SUB-FAMILY B MEMBER 6"/>
    <property type="match status" value="1"/>
</dbReference>
<dbReference type="Pfam" id="PF00664">
    <property type="entry name" value="ABC_membrane"/>
    <property type="match status" value="1"/>
</dbReference>
<evidence type="ECO:0000256" key="4">
    <source>
        <dbReference type="ARBA" id="ARBA00022741"/>
    </source>
</evidence>
<dbReference type="Pfam" id="PF00005">
    <property type="entry name" value="ABC_tran"/>
    <property type="match status" value="1"/>
</dbReference>
<proteinExistence type="inferred from homology"/>
<keyword evidence="2" id="KW-1003">Cell membrane</keyword>
<dbReference type="PROSITE" id="PS50929">
    <property type="entry name" value="ABC_TM1F"/>
    <property type="match status" value="1"/>
</dbReference>
<evidence type="ECO:0000259" key="12">
    <source>
        <dbReference type="PROSITE" id="PS50929"/>
    </source>
</evidence>
<evidence type="ECO:0000259" key="11">
    <source>
        <dbReference type="PROSITE" id="PS50893"/>
    </source>
</evidence>
<evidence type="ECO:0000256" key="1">
    <source>
        <dbReference type="ARBA" id="ARBA00004429"/>
    </source>
</evidence>
<feature type="transmembrane region" description="Helical" evidence="10">
    <location>
        <begin position="132"/>
        <end position="157"/>
    </location>
</feature>
<feature type="transmembrane region" description="Helical" evidence="10">
    <location>
        <begin position="26"/>
        <end position="49"/>
    </location>
</feature>
<dbReference type="GO" id="GO:0140359">
    <property type="term" value="F:ABC-type transporter activity"/>
    <property type="evidence" value="ECO:0007669"/>
    <property type="project" value="InterPro"/>
</dbReference>
<dbReference type="GO" id="GO:0005886">
    <property type="term" value="C:plasma membrane"/>
    <property type="evidence" value="ECO:0007669"/>
    <property type="project" value="UniProtKB-SubCell"/>
</dbReference>
<evidence type="ECO:0000313" key="13">
    <source>
        <dbReference type="EMBL" id="WOC13544.1"/>
    </source>
</evidence>
<dbReference type="EMBL" id="CP128986">
    <property type="protein sequence ID" value="WOC13544.1"/>
    <property type="molecule type" value="Genomic_DNA"/>
</dbReference>
<dbReference type="InterPro" id="IPR011527">
    <property type="entry name" value="ABC1_TM_dom"/>
</dbReference>
<dbReference type="PANTHER" id="PTHR24221">
    <property type="entry name" value="ATP-BINDING CASSETTE SUB-FAMILY B"/>
    <property type="match status" value="1"/>
</dbReference>
<feature type="transmembrane region" description="Helical" evidence="10">
    <location>
        <begin position="163"/>
        <end position="181"/>
    </location>
</feature>
<dbReference type="GO" id="GO:0005524">
    <property type="term" value="F:ATP binding"/>
    <property type="evidence" value="ECO:0007669"/>
    <property type="project" value="UniProtKB-KW"/>
</dbReference>
<feature type="domain" description="ABC transporter" evidence="11">
    <location>
        <begin position="332"/>
        <end position="553"/>
    </location>
</feature>
<dbReference type="GO" id="GO:0016887">
    <property type="term" value="F:ATP hydrolysis activity"/>
    <property type="evidence" value="ECO:0007669"/>
    <property type="project" value="InterPro"/>
</dbReference>
<dbReference type="SUPFAM" id="SSF90123">
    <property type="entry name" value="ABC transporter transmembrane region"/>
    <property type="match status" value="1"/>
</dbReference>
<dbReference type="PROSITE" id="PS00211">
    <property type="entry name" value="ABC_TRANSPORTER_1"/>
    <property type="match status" value="1"/>
</dbReference>
<dbReference type="InterPro" id="IPR036640">
    <property type="entry name" value="ABC1_TM_sf"/>
</dbReference>
<dbReference type="Gene3D" id="3.40.50.300">
    <property type="entry name" value="P-loop containing nucleotide triphosphate hydrolases"/>
    <property type="match status" value="1"/>
</dbReference>
<keyword evidence="6" id="KW-1278">Translocase</keyword>
<dbReference type="InterPro" id="IPR027417">
    <property type="entry name" value="P-loop_NTPase"/>
</dbReference>
<protein>
    <submittedName>
        <fullName evidence="13">ABC transporter ATP-binding/permease protein</fullName>
    </submittedName>
</protein>
<evidence type="ECO:0000256" key="9">
    <source>
        <dbReference type="ARBA" id="ARBA00023455"/>
    </source>
</evidence>
<keyword evidence="2" id="KW-0997">Cell inner membrane</keyword>
<comment type="subcellular location">
    <subcellularLocation>
        <location evidence="1">Cell inner membrane</location>
        <topology evidence="1">Multi-pass membrane protein</topology>
    </subcellularLocation>
</comment>
<comment type="similarity">
    <text evidence="9">Belongs to the ABC transporter superfamily. Siderophore-Fe(3+) uptake transporter (SIUT) (TC 3.A.1.21) family.</text>
</comment>
<keyword evidence="7 10" id="KW-1133">Transmembrane helix</keyword>
<dbReference type="InterPro" id="IPR017871">
    <property type="entry name" value="ABC_transporter-like_CS"/>
</dbReference>
<feature type="transmembrane region" description="Helical" evidence="10">
    <location>
        <begin position="248"/>
        <end position="265"/>
    </location>
</feature>
<keyword evidence="5 13" id="KW-0067">ATP-binding</keyword>
<dbReference type="PROSITE" id="PS50893">
    <property type="entry name" value="ABC_TRANSPORTER_2"/>
    <property type="match status" value="1"/>
</dbReference>
<gene>
    <name evidence="13" type="ORF">MP11Mi_26470</name>
</gene>
<dbReference type="InterPro" id="IPR003439">
    <property type="entry name" value="ABC_transporter-like_ATP-bd"/>
</dbReference>
<keyword evidence="3 10" id="KW-0812">Transmembrane</keyword>
<evidence type="ECO:0000256" key="5">
    <source>
        <dbReference type="ARBA" id="ARBA00022840"/>
    </source>
</evidence>